<evidence type="ECO:0000256" key="6">
    <source>
        <dbReference type="ARBA" id="ARBA00022989"/>
    </source>
</evidence>
<comment type="caution">
    <text evidence="8">The sequence shown here is derived from an EMBL/GenBank/DDBJ whole genome shotgun (WGS) entry which is preliminary data.</text>
</comment>
<evidence type="ECO:0000256" key="4">
    <source>
        <dbReference type="ARBA" id="ARBA00022475"/>
    </source>
</evidence>
<dbReference type="InterPro" id="IPR002758">
    <property type="entry name" value="Cation_antiport_E"/>
</dbReference>
<keyword evidence="7" id="KW-0472">Membrane</keyword>
<comment type="subcellular location">
    <subcellularLocation>
        <location evidence="1">Cell membrane</location>
        <topology evidence="1">Multi-pass membrane protein</topology>
    </subcellularLocation>
</comment>
<keyword evidence="4" id="KW-1003">Cell membrane</keyword>
<protein>
    <submittedName>
        <fullName evidence="8">Na+/H+ antiporter subunit E</fullName>
    </submittedName>
</protein>
<name>A0A268P401_SHOCL</name>
<evidence type="ECO:0000313" key="8">
    <source>
        <dbReference type="EMBL" id="PAE90447.1"/>
    </source>
</evidence>
<evidence type="ECO:0000256" key="3">
    <source>
        <dbReference type="ARBA" id="ARBA00022449"/>
    </source>
</evidence>
<dbReference type="PANTHER" id="PTHR34584">
    <property type="entry name" value="NA(+)/H(+) ANTIPORTER SUBUNIT E1"/>
    <property type="match status" value="1"/>
</dbReference>
<dbReference type="AlphaFoldDB" id="A0A268P401"/>
<keyword evidence="5" id="KW-0812">Transmembrane</keyword>
<dbReference type="GO" id="GO:0015297">
    <property type="term" value="F:antiporter activity"/>
    <property type="evidence" value="ECO:0007669"/>
    <property type="project" value="UniProtKB-KW"/>
</dbReference>
<sequence length="162" mass="18447">MAFQLIINTLVAFLWMLFQNSFTAQTFVFGYVIGMLVVLCLIRFKGRYFYMLRVWSFLKLMGVFAKELTVANLDVAKIVISPKMNIAPGIIAVPTELETRVEKTLFAVMMTLTPGTMSIEFSEDGRYIFVHALNAEDKDGLVKQAKDTFEAGILEVTRRYHV</sequence>
<dbReference type="PANTHER" id="PTHR34584:SF1">
    <property type="entry name" value="NA(+)_H(+) ANTIPORTER SUBUNIT E1"/>
    <property type="match status" value="1"/>
</dbReference>
<keyword evidence="6" id="KW-1133">Transmembrane helix</keyword>
<organism evidence="8 9">
    <name type="scientific">Shouchella clausii</name>
    <name type="common">Alkalihalobacillus clausii</name>
    <dbReference type="NCBI Taxonomy" id="79880"/>
    <lineage>
        <taxon>Bacteria</taxon>
        <taxon>Bacillati</taxon>
        <taxon>Bacillota</taxon>
        <taxon>Bacilli</taxon>
        <taxon>Bacillales</taxon>
        <taxon>Bacillaceae</taxon>
        <taxon>Shouchella</taxon>
    </lineage>
</organism>
<accession>A0A268P401</accession>
<evidence type="ECO:0000256" key="5">
    <source>
        <dbReference type="ARBA" id="ARBA00022692"/>
    </source>
</evidence>
<dbReference type="GO" id="GO:0008324">
    <property type="term" value="F:monoatomic cation transmembrane transporter activity"/>
    <property type="evidence" value="ECO:0007669"/>
    <property type="project" value="InterPro"/>
</dbReference>
<dbReference type="PIRSF" id="PIRSF019239">
    <property type="entry name" value="MrpE"/>
    <property type="match status" value="1"/>
</dbReference>
<evidence type="ECO:0000313" key="9">
    <source>
        <dbReference type="Proteomes" id="UP000216207"/>
    </source>
</evidence>
<keyword evidence="3" id="KW-0050">Antiport</keyword>
<gene>
    <name evidence="8" type="ORF">CHH72_00730</name>
</gene>
<evidence type="ECO:0000256" key="7">
    <source>
        <dbReference type="ARBA" id="ARBA00023136"/>
    </source>
</evidence>
<evidence type="ECO:0000256" key="2">
    <source>
        <dbReference type="ARBA" id="ARBA00006228"/>
    </source>
</evidence>
<comment type="similarity">
    <text evidence="2">Belongs to the CPA3 antiporters (TC 2.A.63) subunit E family.</text>
</comment>
<proteinExistence type="inferred from homology"/>
<keyword evidence="3" id="KW-0813">Transport</keyword>
<dbReference type="GO" id="GO:0005886">
    <property type="term" value="C:plasma membrane"/>
    <property type="evidence" value="ECO:0007669"/>
    <property type="project" value="UniProtKB-SubCell"/>
</dbReference>
<dbReference type="Proteomes" id="UP000216207">
    <property type="component" value="Unassembled WGS sequence"/>
</dbReference>
<reference evidence="8 9" key="1">
    <citation type="submission" date="2017-07" db="EMBL/GenBank/DDBJ databases">
        <title>Isolation and whole genome analysis of endospore-forming bacteria from heroin.</title>
        <authorList>
            <person name="Kalinowski J."/>
            <person name="Ahrens B."/>
            <person name="Al-Dilaimi A."/>
            <person name="Winkler A."/>
            <person name="Wibberg D."/>
            <person name="Schleenbecker U."/>
            <person name="Ruckert C."/>
            <person name="Wolfel R."/>
            <person name="Grass G."/>
        </authorList>
    </citation>
    <scope>NUCLEOTIDE SEQUENCE [LARGE SCALE GENOMIC DNA]</scope>
    <source>
        <strain evidence="8 9">7539</strain>
    </source>
</reference>
<dbReference type="Pfam" id="PF01899">
    <property type="entry name" value="MNHE"/>
    <property type="match status" value="1"/>
</dbReference>
<dbReference type="EMBL" id="NPCC01000004">
    <property type="protein sequence ID" value="PAE90447.1"/>
    <property type="molecule type" value="Genomic_DNA"/>
</dbReference>
<dbReference type="RefSeq" id="WP_011246475.1">
    <property type="nucleotide sequence ID" value="NZ_BOQQ01000005.1"/>
</dbReference>
<evidence type="ECO:0000256" key="1">
    <source>
        <dbReference type="ARBA" id="ARBA00004651"/>
    </source>
</evidence>